<name>A0A1H6JAT7_9RHOB</name>
<gene>
    <name evidence="1" type="ORF">SAMN04488075_0171</name>
</gene>
<dbReference type="AlphaFoldDB" id="A0A1H6JAT7"/>
<evidence type="ECO:0000313" key="2">
    <source>
        <dbReference type="Proteomes" id="UP000199125"/>
    </source>
</evidence>
<evidence type="ECO:0000313" key="1">
    <source>
        <dbReference type="EMBL" id="SEH57847.1"/>
    </source>
</evidence>
<organism evidence="1 2">
    <name type="scientific">Paracoccus alkenifer</name>
    <dbReference type="NCBI Taxonomy" id="65735"/>
    <lineage>
        <taxon>Bacteria</taxon>
        <taxon>Pseudomonadati</taxon>
        <taxon>Pseudomonadota</taxon>
        <taxon>Alphaproteobacteria</taxon>
        <taxon>Rhodobacterales</taxon>
        <taxon>Paracoccaceae</taxon>
        <taxon>Paracoccus</taxon>
    </lineage>
</organism>
<keyword evidence="2" id="KW-1185">Reference proteome</keyword>
<reference evidence="2" key="1">
    <citation type="submission" date="2016-10" db="EMBL/GenBank/DDBJ databases">
        <authorList>
            <person name="Varghese N."/>
            <person name="Submissions S."/>
        </authorList>
    </citation>
    <scope>NUCLEOTIDE SEQUENCE [LARGE SCALE GENOMIC DNA]</scope>
    <source>
        <strain evidence="2">DSM 11593</strain>
    </source>
</reference>
<evidence type="ECO:0008006" key="3">
    <source>
        <dbReference type="Google" id="ProtNLM"/>
    </source>
</evidence>
<sequence>MVRIDGAPSVWHELPEALAVEIGVAVASFGHLEDMLKRAIFALDRRRLPASIHDSDFRSWLRRMDHVAADSLGTLIERLDRTLAREGRADPELIAQLDEVKSWRNLLCHANWQPQGTAWQPVFANTKGEVFDAALDAPDIRAIREMSLDSARRVGRIIEALDDGGNGWME</sequence>
<dbReference type="STRING" id="65735.SAMN04488075_0171"/>
<dbReference type="EMBL" id="FNXG01000001">
    <property type="protein sequence ID" value="SEH57847.1"/>
    <property type="molecule type" value="Genomic_DNA"/>
</dbReference>
<dbReference type="RefSeq" id="WP_177172436.1">
    <property type="nucleotide sequence ID" value="NZ_FNXG01000001.1"/>
</dbReference>
<proteinExistence type="predicted"/>
<accession>A0A1H6JAT7</accession>
<protein>
    <recommendedName>
        <fullName evidence="3">RiboL-PSP-HEPN domain-containing protein</fullName>
    </recommendedName>
</protein>
<dbReference type="Proteomes" id="UP000199125">
    <property type="component" value="Unassembled WGS sequence"/>
</dbReference>